<comment type="function">
    <text evidence="4">Involved in the assembly process of the P-ring formation. It may associate with FlgF on the rod constituting a structure essential for the P-ring assembly or may act as a modulator protein for the P-ring assembly.</text>
</comment>
<dbReference type="Proteomes" id="UP001446205">
    <property type="component" value="Unassembled WGS sequence"/>
</dbReference>
<keyword evidence="4" id="KW-1005">Bacterial flagellum biogenesis</keyword>
<dbReference type="PANTHER" id="PTHR36307">
    <property type="entry name" value="FLAGELLA BASAL BODY P-RING FORMATION PROTEIN FLGA"/>
    <property type="match status" value="1"/>
</dbReference>
<dbReference type="InterPro" id="IPR041231">
    <property type="entry name" value="FlgA_N"/>
</dbReference>
<dbReference type="SMART" id="SM00858">
    <property type="entry name" value="SAF"/>
    <property type="match status" value="1"/>
</dbReference>
<evidence type="ECO:0000313" key="7">
    <source>
        <dbReference type="Proteomes" id="UP001446205"/>
    </source>
</evidence>
<dbReference type="InterPro" id="IPR017585">
    <property type="entry name" value="SAF_FlgA"/>
</dbReference>
<dbReference type="EMBL" id="JBBPCO010000013">
    <property type="protein sequence ID" value="MEK8090590.1"/>
    <property type="molecule type" value="Genomic_DNA"/>
</dbReference>
<dbReference type="Pfam" id="PF17656">
    <property type="entry name" value="ChapFlgA_N"/>
    <property type="match status" value="1"/>
</dbReference>
<dbReference type="InterPro" id="IPR013974">
    <property type="entry name" value="SAF"/>
</dbReference>
<dbReference type="RefSeq" id="WP_341371645.1">
    <property type="nucleotide sequence ID" value="NZ_JBBPCO010000013.1"/>
</dbReference>
<reference evidence="6 7" key="1">
    <citation type="submission" date="2024-04" db="EMBL/GenBank/DDBJ databases">
        <authorList>
            <person name="Abashina T."/>
            <person name="Shaikin A."/>
        </authorList>
    </citation>
    <scope>NUCLEOTIDE SEQUENCE [LARGE SCALE GENOMIC DNA]</scope>
    <source>
        <strain evidence="6 7">AAFK</strain>
    </source>
</reference>
<feature type="chain" id="PRO_5044954678" description="Flagella basal body P-ring formation protein FlgA" evidence="4">
    <location>
        <begin position="23"/>
        <end position="231"/>
    </location>
</feature>
<keyword evidence="3 4" id="KW-0574">Periplasm</keyword>
<keyword evidence="6" id="KW-0282">Flagellum</keyword>
<evidence type="ECO:0000259" key="5">
    <source>
        <dbReference type="SMART" id="SM00858"/>
    </source>
</evidence>
<feature type="signal peptide" evidence="4">
    <location>
        <begin position="1"/>
        <end position="22"/>
    </location>
</feature>
<keyword evidence="7" id="KW-1185">Reference proteome</keyword>
<organism evidence="6 7">
    <name type="scientific">Thermithiobacillus plumbiphilus</name>
    <dbReference type="NCBI Taxonomy" id="1729899"/>
    <lineage>
        <taxon>Bacteria</taxon>
        <taxon>Pseudomonadati</taxon>
        <taxon>Pseudomonadota</taxon>
        <taxon>Acidithiobacillia</taxon>
        <taxon>Acidithiobacillales</taxon>
        <taxon>Thermithiobacillaceae</taxon>
        <taxon>Thermithiobacillus</taxon>
    </lineage>
</organism>
<keyword evidence="6" id="KW-0969">Cilium</keyword>
<evidence type="ECO:0000256" key="1">
    <source>
        <dbReference type="ARBA" id="ARBA00004418"/>
    </source>
</evidence>
<keyword evidence="6" id="KW-0966">Cell projection</keyword>
<dbReference type="NCBIfam" id="TIGR03170">
    <property type="entry name" value="flgA_cterm"/>
    <property type="match status" value="1"/>
</dbReference>
<dbReference type="PANTHER" id="PTHR36307:SF1">
    <property type="entry name" value="FLAGELLA BASAL BODY P-RING FORMATION PROTEIN FLGA"/>
    <property type="match status" value="1"/>
</dbReference>
<protein>
    <recommendedName>
        <fullName evidence="4">Flagella basal body P-ring formation protein FlgA</fullName>
    </recommendedName>
</protein>
<accession>A0ABU9DAP2</accession>
<comment type="subcellular location">
    <subcellularLocation>
        <location evidence="1 4">Periplasm</location>
    </subcellularLocation>
</comment>
<dbReference type="InterPro" id="IPR039246">
    <property type="entry name" value="Flagellar_FlgA"/>
</dbReference>
<dbReference type="Gene3D" id="2.30.30.760">
    <property type="match status" value="1"/>
</dbReference>
<evidence type="ECO:0000256" key="2">
    <source>
        <dbReference type="ARBA" id="ARBA00022729"/>
    </source>
</evidence>
<dbReference type="CDD" id="cd11614">
    <property type="entry name" value="SAF_CpaB_FlgA_like"/>
    <property type="match status" value="1"/>
</dbReference>
<dbReference type="Pfam" id="PF13144">
    <property type="entry name" value="ChapFlgA"/>
    <property type="match status" value="1"/>
</dbReference>
<keyword evidence="2 4" id="KW-0732">Signal</keyword>
<sequence length="231" mass="24823">MTSFLSLFALGLLLMSSSSAWSAPQQDLQVIGKQVEGFVRQGLQAQAGRPVIRVGPIDKRLQLSQCRDLEIHNFGPANRAARTIQVRCQAPAAWTLYVPVSVKLMTAVVVASRPLAQGHTLTAGDLRLSEQDLGSLPAGVLSDIKMALGQKLASNIPAGFALRQDLLRTAPVIRQGQSLAMVVEGNGMRLVAEGEALQDGRPGQWINARNSKSGRIVKGIVEQDGQLRIPF</sequence>
<dbReference type="Gene3D" id="3.90.1210.10">
    <property type="entry name" value="Antifreeze-like/N-acetylneuraminic acid synthase C-terminal domain"/>
    <property type="match status" value="1"/>
</dbReference>
<gene>
    <name evidence="6" type="primary">flgA</name>
    <name evidence="6" type="ORF">WOB96_12575</name>
</gene>
<comment type="caution">
    <text evidence="6">The sequence shown here is derived from an EMBL/GenBank/DDBJ whole genome shotgun (WGS) entry which is preliminary data.</text>
</comment>
<comment type="similarity">
    <text evidence="4">Belongs to the FlgA family.</text>
</comment>
<proteinExistence type="inferred from homology"/>
<name>A0ABU9DAP2_9PROT</name>
<evidence type="ECO:0000256" key="3">
    <source>
        <dbReference type="ARBA" id="ARBA00022764"/>
    </source>
</evidence>
<evidence type="ECO:0000256" key="4">
    <source>
        <dbReference type="RuleBase" id="RU362063"/>
    </source>
</evidence>
<evidence type="ECO:0000313" key="6">
    <source>
        <dbReference type="EMBL" id="MEK8090590.1"/>
    </source>
</evidence>
<feature type="domain" description="SAF" evidence="5">
    <location>
        <begin position="106"/>
        <end position="168"/>
    </location>
</feature>